<dbReference type="SUPFAM" id="SSF63829">
    <property type="entry name" value="Calcium-dependent phosphotriesterase"/>
    <property type="match status" value="2"/>
</dbReference>
<name>A0A0C1ZP62_9BACT</name>
<dbReference type="InterPro" id="IPR015943">
    <property type="entry name" value="WD40/YVTN_repeat-like_dom_sf"/>
</dbReference>
<dbReference type="EMBL" id="JMCC02000003">
    <property type="protein sequence ID" value="KIG19344.1"/>
    <property type="molecule type" value="Genomic_DNA"/>
</dbReference>
<dbReference type="Gene3D" id="2.130.10.10">
    <property type="entry name" value="YVTN repeat-like/Quinoprotein amine dehydrogenase"/>
    <property type="match status" value="3"/>
</dbReference>
<gene>
    <name evidence="1" type="ORF">DB30_03900</name>
</gene>
<protein>
    <submittedName>
        <fullName evidence="1">GGDEF family protein</fullName>
    </submittedName>
</protein>
<accession>A0A0C1ZP62</accession>
<dbReference type="AlphaFoldDB" id="A0A0C1ZP62"/>
<evidence type="ECO:0000313" key="1">
    <source>
        <dbReference type="EMBL" id="KIG19344.1"/>
    </source>
</evidence>
<evidence type="ECO:0000313" key="2">
    <source>
        <dbReference type="Proteomes" id="UP000031599"/>
    </source>
</evidence>
<proteinExistence type="predicted"/>
<comment type="caution">
    <text evidence="1">The sequence shown here is derived from an EMBL/GenBank/DDBJ whole genome shotgun (WGS) entry which is preliminary data.</text>
</comment>
<reference evidence="1 2" key="1">
    <citation type="submission" date="2014-12" db="EMBL/GenBank/DDBJ databases">
        <title>Genome assembly of Enhygromyxa salina DSM 15201.</title>
        <authorList>
            <person name="Sharma G."/>
            <person name="Subramanian S."/>
        </authorList>
    </citation>
    <scope>NUCLEOTIDE SEQUENCE [LARGE SCALE GENOMIC DNA]</scope>
    <source>
        <strain evidence="1 2">DSM 15201</strain>
    </source>
</reference>
<dbReference type="Proteomes" id="UP000031599">
    <property type="component" value="Unassembled WGS sequence"/>
</dbReference>
<organism evidence="1 2">
    <name type="scientific">Enhygromyxa salina</name>
    <dbReference type="NCBI Taxonomy" id="215803"/>
    <lineage>
        <taxon>Bacteria</taxon>
        <taxon>Pseudomonadati</taxon>
        <taxon>Myxococcota</taxon>
        <taxon>Polyangia</taxon>
        <taxon>Nannocystales</taxon>
        <taxon>Nannocystaceae</taxon>
        <taxon>Enhygromyxa</taxon>
    </lineage>
</organism>
<dbReference type="RefSeq" id="WP_052546255.1">
    <property type="nucleotide sequence ID" value="NZ_JMCC02000003.1"/>
</dbReference>
<sequence length="566" mass="58684">MSVGLGVALIGVLASAPIEVHTATRDVRSCRALDHGYAAATDGGLVFLDDAGQAGAPLTALDGLPETRSYVVEPVAGQPGQLWVGTEGGLAKVERSDAGGRVIEAFASSAPVRAVIEHGGRTFVGTWGAGVLELRGGRLRAIPGPDLSKADRVTDLAVHDGQVVVATAGAGAWIIDASPQPIEGVEGVVWSLAVHQGALYAGTFAGVRKLDGAASITVSTHDARAIASVGGELLIGSSGQGLAQLGSEVGSQQRLGPPVSHVQGFDRDRCVASSEGLWIRTGQRWIAALDHGLPSGDVTDLLRVGDQLYAATFDKGVWVNRGGQWAPIEDPEHVIDPQINALAPAGSGRVWVATARGLHRVGNGQVETWTAKRGLPNSTVLSLAVSSAGELLVGTHAGVAIIDAKGDVRELGSRARRWATWAIAEAPDGELWLGTTQGLIRWKLDGTWDHLSMLSGHLSDNWVTALLWEGDALHVGTYAAGVDTLTRKGSGFQAKSLGGGRVNPGGLSLINGELNAATMKGARVRRGGRWVAGELGVFEDVTRVTADVGGVWIASRRGLVLVMSPT</sequence>